<organism evidence="2 3">
    <name type="scientific">Clostridium tagluense</name>
    <dbReference type="NCBI Taxonomy" id="360422"/>
    <lineage>
        <taxon>Bacteria</taxon>
        <taxon>Bacillati</taxon>
        <taxon>Bacillota</taxon>
        <taxon>Clostridia</taxon>
        <taxon>Eubacteriales</taxon>
        <taxon>Clostridiaceae</taxon>
        <taxon>Clostridium</taxon>
    </lineage>
</organism>
<protein>
    <recommendedName>
        <fullName evidence="1">Adenine deaminase C-terminal domain-containing protein</fullName>
    </recommendedName>
</protein>
<evidence type="ECO:0000313" key="3">
    <source>
        <dbReference type="Proteomes" id="UP000287872"/>
    </source>
</evidence>
<dbReference type="PANTHER" id="PTHR11647">
    <property type="entry name" value="HYDRANTOINASE/DIHYDROPYRIMIDINASE FAMILY MEMBER"/>
    <property type="match status" value="1"/>
</dbReference>
<dbReference type="InterPro" id="IPR026912">
    <property type="entry name" value="Adenine_deam_C"/>
</dbReference>
<name>A0A401UKV5_9CLOT</name>
<dbReference type="RefSeq" id="WP_125000326.1">
    <property type="nucleotide sequence ID" value="NZ_BHYK01000008.1"/>
</dbReference>
<comment type="caution">
    <text evidence="2">The sequence shown here is derived from an EMBL/GenBank/DDBJ whole genome shotgun (WGS) entry which is preliminary data.</text>
</comment>
<accession>A0A401UKV5</accession>
<dbReference type="InterPro" id="IPR050378">
    <property type="entry name" value="Metallo-dep_Hydrolases_sf"/>
</dbReference>
<dbReference type="Gene3D" id="3.20.20.140">
    <property type="entry name" value="Metal-dependent hydrolases"/>
    <property type="match status" value="1"/>
</dbReference>
<dbReference type="AlphaFoldDB" id="A0A401UKV5"/>
<dbReference type="GO" id="GO:0016812">
    <property type="term" value="F:hydrolase activity, acting on carbon-nitrogen (but not peptide) bonds, in cyclic amides"/>
    <property type="evidence" value="ECO:0007669"/>
    <property type="project" value="TreeGrafter"/>
</dbReference>
<dbReference type="SUPFAM" id="SSF51338">
    <property type="entry name" value="Composite domain of metallo-dependent hydrolases"/>
    <property type="match status" value="1"/>
</dbReference>
<dbReference type="EMBL" id="BHYK01000008">
    <property type="protein sequence ID" value="GCD10181.1"/>
    <property type="molecule type" value="Genomic_DNA"/>
</dbReference>
<dbReference type="Pfam" id="PF13382">
    <property type="entry name" value="Adenine_deam_C"/>
    <property type="match status" value="1"/>
</dbReference>
<keyword evidence="3" id="KW-1185">Reference proteome</keyword>
<evidence type="ECO:0000313" key="2">
    <source>
        <dbReference type="EMBL" id="GCD10181.1"/>
    </source>
</evidence>
<dbReference type="GO" id="GO:0005829">
    <property type="term" value="C:cytosol"/>
    <property type="evidence" value="ECO:0007669"/>
    <property type="project" value="TreeGrafter"/>
</dbReference>
<dbReference type="GO" id="GO:0000034">
    <property type="term" value="F:adenine deaminase activity"/>
    <property type="evidence" value="ECO:0007669"/>
    <property type="project" value="UniProtKB-EC"/>
</dbReference>
<feature type="domain" description="Adenine deaminase C-terminal" evidence="1">
    <location>
        <begin position="122"/>
        <end position="181"/>
    </location>
</feature>
<dbReference type="InterPro" id="IPR011059">
    <property type="entry name" value="Metal-dep_hydrolase_composite"/>
</dbReference>
<dbReference type="OrthoDB" id="9775607at2"/>
<reference evidence="2 3" key="1">
    <citation type="submission" date="2018-11" db="EMBL/GenBank/DDBJ databases">
        <title>Genome sequencing and assembly of Clostridium tagluense strain A121.</title>
        <authorList>
            <person name="Murakami T."/>
            <person name="Segawa T."/>
            <person name="Shcherbakova V.A."/>
            <person name="Mori H."/>
            <person name="Yoshimura Y."/>
        </authorList>
    </citation>
    <scope>NUCLEOTIDE SEQUENCE [LARGE SCALE GENOMIC DNA]</scope>
    <source>
        <strain evidence="2 3">A121</strain>
    </source>
</reference>
<dbReference type="Proteomes" id="UP000287872">
    <property type="component" value="Unassembled WGS sequence"/>
</dbReference>
<dbReference type="PANTHER" id="PTHR11647:SF1">
    <property type="entry name" value="COLLAPSIN RESPONSE MEDIATOR PROTEIN"/>
    <property type="match status" value="1"/>
</dbReference>
<sequence>MKSSKTKSLIQVATARKKADLVIENCNVVNVFSQEIICGKLAISQGIFIGIGDYEATEIIDGEGKYIVPGLIDSHVHIESSMGSPYQFARAVLPRGTTTVISDCHEIANVKGLEGIKYMIESSNDLETVSKGHEELNKIAMEQLGINENVNAFMTLAFMALPVIPKLKITDKGLFDVIKFELTSL</sequence>
<dbReference type="Gene3D" id="2.30.40.10">
    <property type="entry name" value="Urease, subunit C, domain 1"/>
    <property type="match status" value="1"/>
</dbReference>
<gene>
    <name evidence="2" type="ORF">Ctaglu_18040</name>
</gene>
<evidence type="ECO:0000259" key="1">
    <source>
        <dbReference type="Pfam" id="PF13382"/>
    </source>
</evidence>
<proteinExistence type="predicted"/>